<keyword evidence="8 10" id="KW-0472">Membrane</keyword>
<evidence type="ECO:0000256" key="2">
    <source>
        <dbReference type="ARBA" id="ARBA00022448"/>
    </source>
</evidence>
<reference evidence="11 12" key="1">
    <citation type="submission" date="2023-12" db="EMBL/GenBank/DDBJ databases">
        <title>Friends and Foes: Symbiotic and Algicidal bacterial influence on Karenia brevis blooms.</title>
        <authorList>
            <person name="Fei C."/>
            <person name="Mohamed A.R."/>
            <person name="Booker A."/>
            <person name="Arshad M."/>
            <person name="Klass S."/>
            <person name="Ahn S."/>
            <person name="Gilbert P.M."/>
            <person name="Heil C.A."/>
            <person name="Martinez J.M."/>
            <person name="Amin S.A."/>
        </authorList>
    </citation>
    <scope>NUCLEOTIDE SEQUENCE [LARGE SCALE GENOMIC DNA]</scope>
    <source>
        <strain evidence="11 12">CE15</strain>
    </source>
</reference>
<evidence type="ECO:0000256" key="4">
    <source>
        <dbReference type="ARBA" id="ARBA00022475"/>
    </source>
</evidence>
<feature type="transmembrane region" description="Helical" evidence="10">
    <location>
        <begin position="317"/>
        <end position="337"/>
    </location>
</feature>
<keyword evidence="7" id="KW-0406">Ion transport</keyword>
<evidence type="ECO:0000313" key="11">
    <source>
        <dbReference type="EMBL" id="MEI4551837.1"/>
    </source>
</evidence>
<dbReference type="Pfam" id="PF01554">
    <property type="entry name" value="MatE"/>
    <property type="match status" value="2"/>
</dbReference>
<feature type="transmembrane region" description="Helical" evidence="10">
    <location>
        <begin position="165"/>
        <end position="186"/>
    </location>
</feature>
<dbReference type="EMBL" id="JBAWKS010000002">
    <property type="protein sequence ID" value="MEI4551837.1"/>
    <property type="molecule type" value="Genomic_DNA"/>
</dbReference>
<keyword evidence="3" id="KW-0050">Antiport</keyword>
<feature type="transmembrane region" description="Helical" evidence="10">
    <location>
        <begin position="132"/>
        <end position="153"/>
    </location>
</feature>
<dbReference type="PANTHER" id="PTHR43298:SF2">
    <property type="entry name" value="FMN_FAD EXPORTER YEEO-RELATED"/>
    <property type="match status" value="1"/>
</dbReference>
<keyword evidence="5 10" id="KW-0812">Transmembrane</keyword>
<feature type="transmembrane region" description="Helical" evidence="10">
    <location>
        <begin position="95"/>
        <end position="120"/>
    </location>
</feature>
<comment type="caution">
    <text evidence="11">The sequence shown here is derived from an EMBL/GenBank/DDBJ whole genome shotgun (WGS) entry which is preliminary data.</text>
</comment>
<dbReference type="InterPro" id="IPR002528">
    <property type="entry name" value="MATE_fam"/>
</dbReference>
<proteinExistence type="predicted"/>
<feature type="transmembrane region" description="Helical" evidence="10">
    <location>
        <begin position="192"/>
        <end position="214"/>
    </location>
</feature>
<feature type="transmembrane region" description="Helical" evidence="10">
    <location>
        <begin position="385"/>
        <end position="406"/>
    </location>
</feature>
<dbReference type="Proteomes" id="UP001382455">
    <property type="component" value="Unassembled WGS sequence"/>
</dbReference>
<feature type="transmembrane region" description="Helical" evidence="10">
    <location>
        <begin position="283"/>
        <end position="305"/>
    </location>
</feature>
<evidence type="ECO:0000256" key="10">
    <source>
        <dbReference type="SAM" id="Phobius"/>
    </source>
</evidence>
<feature type="transmembrane region" description="Helical" evidence="10">
    <location>
        <begin position="12"/>
        <end position="33"/>
    </location>
</feature>
<evidence type="ECO:0000256" key="1">
    <source>
        <dbReference type="ARBA" id="ARBA00004429"/>
    </source>
</evidence>
<feature type="transmembrane region" description="Helical" evidence="10">
    <location>
        <begin position="349"/>
        <end position="373"/>
    </location>
</feature>
<accession>A0ABU8EXX6</accession>
<keyword evidence="2" id="KW-0813">Transport</keyword>
<dbReference type="NCBIfam" id="TIGR00797">
    <property type="entry name" value="matE"/>
    <property type="match status" value="1"/>
</dbReference>
<keyword evidence="4" id="KW-1003">Cell membrane</keyword>
<evidence type="ECO:0000256" key="6">
    <source>
        <dbReference type="ARBA" id="ARBA00022989"/>
    </source>
</evidence>
<dbReference type="InterPro" id="IPR050222">
    <property type="entry name" value="MATE_MdtK"/>
</dbReference>
<keyword evidence="12" id="KW-1185">Reference proteome</keyword>
<dbReference type="CDD" id="cd13141">
    <property type="entry name" value="MATE_like_13"/>
    <property type="match status" value="1"/>
</dbReference>
<comment type="subcellular location">
    <subcellularLocation>
        <location evidence="1">Cell inner membrane</location>
        <topology evidence="1">Multi-pass membrane protein</topology>
    </subcellularLocation>
</comment>
<feature type="transmembrane region" description="Helical" evidence="10">
    <location>
        <begin position="53"/>
        <end position="74"/>
    </location>
</feature>
<feature type="transmembrane region" description="Helical" evidence="10">
    <location>
        <begin position="241"/>
        <end position="263"/>
    </location>
</feature>
<evidence type="ECO:0000256" key="9">
    <source>
        <dbReference type="ARBA" id="ARBA00031636"/>
    </source>
</evidence>
<evidence type="ECO:0000256" key="8">
    <source>
        <dbReference type="ARBA" id="ARBA00023136"/>
    </source>
</evidence>
<dbReference type="RefSeq" id="WP_336436741.1">
    <property type="nucleotide sequence ID" value="NZ_JBAWKS010000002.1"/>
</dbReference>
<name>A0ABU8EXX6_9GAMM</name>
<organism evidence="11 12">
    <name type="scientific">Pseudoalteromonas spongiae</name>
    <dbReference type="NCBI Taxonomy" id="298657"/>
    <lineage>
        <taxon>Bacteria</taxon>
        <taxon>Pseudomonadati</taxon>
        <taxon>Pseudomonadota</taxon>
        <taxon>Gammaproteobacteria</taxon>
        <taxon>Alteromonadales</taxon>
        <taxon>Pseudoalteromonadaceae</taxon>
        <taxon>Pseudoalteromonas</taxon>
    </lineage>
</organism>
<feature type="transmembrane region" description="Helical" evidence="10">
    <location>
        <begin position="412"/>
        <end position="435"/>
    </location>
</feature>
<dbReference type="PIRSF" id="PIRSF006603">
    <property type="entry name" value="DinF"/>
    <property type="match status" value="1"/>
</dbReference>
<evidence type="ECO:0000256" key="7">
    <source>
        <dbReference type="ARBA" id="ARBA00023065"/>
    </source>
</evidence>
<evidence type="ECO:0000313" key="12">
    <source>
        <dbReference type="Proteomes" id="UP001382455"/>
    </source>
</evidence>
<evidence type="ECO:0000256" key="5">
    <source>
        <dbReference type="ARBA" id="ARBA00022692"/>
    </source>
</evidence>
<gene>
    <name evidence="11" type="ORF">WAE96_19330</name>
</gene>
<evidence type="ECO:0000256" key="3">
    <source>
        <dbReference type="ARBA" id="ARBA00022449"/>
    </source>
</evidence>
<dbReference type="InterPro" id="IPR048279">
    <property type="entry name" value="MdtK-like"/>
</dbReference>
<dbReference type="PANTHER" id="PTHR43298">
    <property type="entry name" value="MULTIDRUG RESISTANCE PROTEIN NORM-RELATED"/>
    <property type="match status" value="1"/>
</dbReference>
<sequence>MHDLTKGSIPKHIISMAVPIAIGLLIQTLYFLVDLYFVGQLGSAAIAAVSNASSVFFFVMALTQVLNIGCATLVSHAVGRKKQRQASHVFNQTLALANWATLFCAAIGYAFGHVFFAFMTADIATQALAESYFYWFLPSLLLQFVFTALSAALRGTGIVKPVMSISVIGIIANIILSPILITGWGLGIELGVVGAGLASSISMLLSFVLLVRYFNKQEQYLQVRWLSFALKAKTIRKVLNIGLPSGGEFLLTFLYMSLIYWALSRVSAEAQAGFGLGGRIMQSLFLPVMAIAFAAPAIAGQNFAARKISRVYETFHITAFLTCSLMGMLMVLCLWVPELFVTGFSDNANVVLVAATFLSFVGLNFVPAGYVFAISGMFQALGNTWPALLSTFVRLSLFAVSVIYLVNQDDFYIEQIWYCSIVTVFIQALVSHLLIRREFNKKLVKAPSNAPEQTCAVAK</sequence>
<protein>
    <recommendedName>
        <fullName evidence="9">Multidrug-efflux transporter</fullName>
    </recommendedName>
</protein>
<keyword evidence="6 10" id="KW-1133">Transmembrane helix</keyword>